<dbReference type="RefSeq" id="XP_018286220.1">
    <property type="nucleotide sequence ID" value="XM_018443465.1"/>
</dbReference>
<dbReference type="SUPFAM" id="SSF50965">
    <property type="entry name" value="Galactose oxidase, central domain"/>
    <property type="match status" value="1"/>
</dbReference>
<proteinExistence type="predicted"/>
<evidence type="ECO:0000313" key="8">
    <source>
        <dbReference type="Proteomes" id="UP000077315"/>
    </source>
</evidence>
<evidence type="ECO:0000313" key="7">
    <source>
        <dbReference type="EMBL" id="OAD68180.1"/>
    </source>
</evidence>
<feature type="chain" id="PRO_5007842173" description="Attractin/MKLN-like beta-propeller domain-containing protein" evidence="5">
    <location>
        <begin position="29"/>
        <end position="952"/>
    </location>
</feature>
<keyword evidence="4" id="KW-0472">Membrane</keyword>
<dbReference type="InParanoid" id="A0A163D267"/>
<protein>
    <recommendedName>
        <fullName evidence="6">Attractin/MKLN-like beta-propeller domain-containing protein</fullName>
    </recommendedName>
</protein>
<dbReference type="PANTHER" id="PTHR46093">
    <property type="entry name" value="ACYL-COA-BINDING DOMAIN-CONTAINING PROTEIN 5"/>
    <property type="match status" value="1"/>
</dbReference>
<evidence type="ECO:0000256" key="1">
    <source>
        <dbReference type="ARBA" id="ARBA00022441"/>
    </source>
</evidence>
<keyword evidence="8" id="KW-1185">Reference proteome</keyword>
<gene>
    <name evidence="7" type="ORF">PHYBLDRAFT_79418</name>
</gene>
<dbReference type="InterPro" id="IPR015915">
    <property type="entry name" value="Kelch-typ_b-propeller"/>
</dbReference>
<dbReference type="AlphaFoldDB" id="A0A163D267"/>
<evidence type="ECO:0000256" key="3">
    <source>
        <dbReference type="SAM" id="MobiDB-lite"/>
    </source>
</evidence>
<feature type="transmembrane region" description="Helical" evidence="4">
    <location>
        <begin position="453"/>
        <end position="475"/>
    </location>
</feature>
<keyword evidence="4" id="KW-0812">Transmembrane</keyword>
<keyword evidence="1" id="KW-0880">Kelch repeat</keyword>
<feature type="region of interest" description="Disordered" evidence="3">
    <location>
        <begin position="862"/>
        <end position="952"/>
    </location>
</feature>
<feature type="transmembrane region" description="Helical" evidence="4">
    <location>
        <begin position="399"/>
        <end position="422"/>
    </location>
</feature>
<evidence type="ECO:0000256" key="2">
    <source>
        <dbReference type="ARBA" id="ARBA00022737"/>
    </source>
</evidence>
<name>A0A163D267_PHYB8</name>
<dbReference type="Proteomes" id="UP000077315">
    <property type="component" value="Unassembled WGS sequence"/>
</dbReference>
<feature type="signal peptide" evidence="5">
    <location>
        <begin position="1"/>
        <end position="28"/>
    </location>
</feature>
<dbReference type="OrthoDB" id="432528at2759"/>
<feature type="compositionally biased region" description="Polar residues" evidence="3">
    <location>
        <begin position="920"/>
        <end position="942"/>
    </location>
</feature>
<keyword evidence="2" id="KW-0677">Repeat</keyword>
<dbReference type="Gene3D" id="2.120.10.80">
    <property type="entry name" value="Kelch-type beta propeller"/>
    <property type="match status" value="1"/>
</dbReference>
<sequence length="952" mass="105770">MPSAKMRLAYSVISVLFIWLSFFDHVKASYAVPASYYSGISPRANLAYFVRNNKLYNYGGQVPTNYTSDIFTSLSLSQSDDPNIKGTMELETVPQALPGSKNSFSRATLLPDGNRAIVFTGSDDAQLEYNETIYSYIYNFNSPNASWVRFPAPSNATGPMLRTDFSATLAPNGKIYIYGGTTLILDASYNDIWSFEPSTGVYTDLTTPDARYVFGHSAIALPDGRIVFLFGGVSETNISETIAVSSKDITIFDTKTNSWSNITATGPPISDRIAASAILAADKKSIIVYAGNNGKNLLTVQSYNDVLVLDTTTWIWTIPEVAGPASIRRSRGSIGLVSDNVVIMAYGGELNDFSSNIDVLRFNSQTMTDFVWVANKAQYNDPSIKDGEENVFTGLSGGAIAGIVIGVLVFVIVVLMIVFKLWRPVLSFISYIHSDIVWRPRSGEPLWTETCRLVCRFIILLIFFAFFSFTIWQVVRSPISTITIRTAAAAVQTPDIRICFEGWNNAEGAYAADENGVAVRCNTDTGDVCNDYVTLLDMSISEPRFSDSIGNVTCFLYAPPDSFRLVKTLDGSTNGTQLTFSLFGDGTVQGAIHANIYPPGMDPNVATYNINTTNVAQLYSPADLAEWQRADMDDKKAENVYDIEPSTYSTIGYNLQNHRYLQNNGWNNVGFLPVLNDTPEITTIYRSGVHNLAFTTQTPSMIGRIVVFPNDFDEVVLKEQKVYSLLNALGFVGGVFSLLIAVQAWLFGFRPNSPWGVIHRWSVGSMKQSIKRRLRTQFSSLHTPIPLINPVHRRFSTFNLPNYHNPNDDPLYLDQDELDQDYRLGRMEERMQLMELLFKSYYINDEIFKELDLAIKQEDNNISIPSKNDLTPTDSDRMPMAMRNRRPSSPIMPEEFQAQGPQSSLSSSVQPHHSRPPISNAFTDGSTGTGLTPGSQQRLLGTNNNNNNDQRL</sequence>
<feature type="compositionally biased region" description="Polar residues" evidence="3">
    <location>
        <begin position="862"/>
        <end position="873"/>
    </location>
</feature>
<dbReference type="VEuPathDB" id="FungiDB:PHYBLDRAFT_79418"/>
<dbReference type="EMBL" id="KV440996">
    <property type="protein sequence ID" value="OAD68180.1"/>
    <property type="molecule type" value="Genomic_DNA"/>
</dbReference>
<dbReference type="InterPro" id="IPR011043">
    <property type="entry name" value="Gal_Oxase/kelch_b-propeller"/>
</dbReference>
<dbReference type="GeneID" id="29004370"/>
<feature type="compositionally biased region" description="Low complexity" evidence="3">
    <location>
        <begin position="943"/>
        <end position="952"/>
    </location>
</feature>
<dbReference type="STRING" id="763407.A0A163D267"/>
<evidence type="ECO:0000256" key="5">
    <source>
        <dbReference type="SAM" id="SignalP"/>
    </source>
</evidence>
<dbReference type="PANTHER" id="PTHR46093:SF18">
    <property type="entry name" value="FIBRONECTIN TYPE-III DOMAIN-CONTAINING PROTEIN"/>
    <property type="match status" value="1"/>
</dbReference>
<dbReference type="InterPro" id="IPR056737">
    <property type="entry name" value="Beta-prop_ATRN-MKLN-like"/>
</dbReference>
<dbReference type="Pfam" id="PF24981">
    <property type="entry name" value="Beta-prop_ATRN-LZTR1"/>
    <property type="match status" value="1"/>
</dbReference>
<feature type="compositionally biased region" description="Low complexity" evidence="3">
    <location>
        <begin position="901"/>
        <end position="911"/>
    </location>
</feature>
<organism evidence="7 8">
    <name type="scientific">Phycomyces blakesleeanus (strain ATCC 8743b / DSM 1359 / FGSC 10004 / NBRC 33097 / NRRL 1555)</name>
    <dbReference type="NCBI Taxonomy" id="763407"/>
    <lineage>
        <taxon>Eukaryota</taxon>
        <taxon>Fungi</taxon>
        <taxon>Fungi incertae sedis</taxon>
        <taxon>Mucoromycota</taxon>
        <taxon>Mucoromycotina</taxon>
        <taxon>Mucoromycetes</taxon>
        <taxon>Mucorales</taxon>
        <taxon>Phycomycetaceae</taxon>
        <taxon>Phycomyces</taxon>
    </lineage>
</organism>
<feature type="domain" description="Attractin/MKLN-like beta-propeller" evidence="6">
    <location>
        <begin position="28"/>
        <end position="297"/>
    </location>
</feature>
<reference evidence="8" key="1">
    <citation type="submission" date="2015-06" db="EMBL/GenBank/DDBJ databases">
        <title>Expansion of signal transduction pathways in fungi by whole-genome duplication.</title>
        <authorList>
            <consortium name="DOE Joint Genome Institute"/>
            <person name="Corrochano L.M."/>
            <person name="Kuo A."/>
            <person name="Marcet-Houben M."/>
            <person name="Polaino S."/>
            <person name="Salamov A."/>
            <person name="Villalobos J.M."/>
            <person name="Alvarez M.I."/>
            <person name="Avalos J."/>
            <person name="Benito E.P."/>
            <person name="Benoit I."/>
            <person name="Burger G."/>
            <person name="Camino L.P."/>
            <person name="Canovas D."/>
            <person name="Cerda-Olmedo E."/>
            <person name="Cheng J.-F."/>
            <person name="Dominguez A."/>
            <person name="Elias M."/>
            <person name="Eslava A.P."/>
            <person name="Glaser F."/>
            <person name="Grimwood J."/>
            <person name="Gutierrez G."/>
            <person name="Heitman J."/>
            <person name="Henrissat B."/>
            <person name="Iturriaga E.A."/>
            <person name="Lang B.F."/>
            <person name="Lavin J.L."/>
            <person name="Lee S."/>
            <person name="Li W."/>
            <person name="Lindquist E."/>
            <person name="Lopez-Garcia S."/>
            <person name="Luque E.M."/>
            <person name="Marcos A.T."/>
            <person name="Martin J."/>
            <person name="McCluskey K."/>
            <person name="Medina H.R."/>
            <person name="Miralles-Duran A."/>
            <person name="Miyazaki A."/>
            <person name="Munoz-Torres E."/>
            <person name="Oguiza J.A."/>
            <person name="Ohm R."/>
            <person name="Olmedo M."/>
            <person name="Orejas M."/>
            <person name="Ortiz-Castellanos L."/>
            <person name="Pisabarro A.G."/>
            <person name="Rodriguez-Romero J."/>
            <person name="Ruiz-Herrera J."/>
            <person name="Ruiz-Vazquez R."/>
            <person name="Sanz C."/>
            <person name="Schackwitz W."/>
            <person name="Schmutz J."/>
            <person name="Shahriari M."/>
            <person name="Shelest E."/>
            <person name="Silva-Franco F."/>
            <person name="Soanes D."/>
            <person name="Syed K."/>
            <person name="Tagua V.G."/>
            <person name="Talbot N.J."/>
            <person name="Thon M."/>
            <person name="De vries R.P."/>
            <person name="Wiebenga A."/>
            <person name="Yadav J.S."/>
            <person name="Braun E.L."/>
            <person name="Baker S."/>
            <person name="Garre V."/>
            <person name="Horwitz B."/>
            <person name="Torres-Martinez S."/>
            <person name="Idnurm A."/>
            <person name="Herrera-Estrella A."/>
            <person name="Gabaldon T."/>
            <person name="Grigoriev I.V."/>
        </authorList>
    </citation>
    <scope>NUCLEOTIDE SEQUENCE [LARGE SCALE GENOMIC DNA]</scope>
    <source>
        <strain evidence="8">NRRL 1555(-)</strain>
    </source>
</reference>
<keyword evidence="4" id="KW-1133">Transmembrane helix</keyword>
<keyword evidence="5" id="KW-0732">Signal</keyword>
<evidence type="ECO:0000256" key="4">
    <source>
        <dbReference type="SAM" id="Phobius"/>
    </source>
</evidence>
<accession>A0A163D267</accession>
<evidence type="ECO:0000259" key="6">
    <source>
        <dbReference type="Pfam" id="PF24981"/>
    </source>
</evidence>